<comment type="caution">
    <text evidence="4">The sequence shown here is derived from an EMBL/GenBank/DDBJ whole genome shotgun (WGS) entry which is preliminary data.</text>
</comment>
<dbReference type="EMBL" id="JALAWA010000004">
    <property type="protein sequence ID" value="MCY9184846.1"/>
    <property type="molecule type" value="Genomic_DNA"/>
</dbReference>
<dbReference type="Gene3D" id="3.30.360.10">
    <property type="entry name" value="Dihydrodipicolinate Reductase, domain 2"/>
    <property type="match status" value="1"/>
</dbReference>
<dbReference type="AlphaFoldDB" id="A0A9Q4EJB3"/>
<dbReference type="InterPro" id="IPR000683">
    <property type="entry name" value="Gfo/Idh/MocA-like_OxRdtase_N"/>
</dbReference>
<evidence type="ECO:0000256" key="1">
    <source>
        <dbReference type="ARBA" id="ARBA00010928"/>
    </source>
</evidence>
<comment type="similarity">
    <text evidence="1">Belongs to the Gfo/Idh/MocA family.</text>
</comment>
<dbReference type="InterPro" id="IPR004104">
    <property type="entry name" value="Gfo/Idh/MocA-like_OxRdtase_C"/>
</dbReference>
<organism evidence="4 5">
    <name type="scientific">Bacillus halotolerans</name>
    <dbReference type="NCBI Taxonomy" id="260554"/>
    <lineage>
        <taxon>Bacteria</taxon>
        <taxon>Bacillati</taxon>
        <taxon>Bacillota</taxon>
        <taxon>Bacilli</taxon>
        <taxon>Bacillales</taxon>
        <taxon>Bacillaceae</taxon>
        <taxon>Bacillus</taxon>
    </lineage>
</organism>
<gene>
    <name evidence="4" type="ORF">MOF03_09265</name>
</gene>
<dbReference type="InterPro" id="IPR036291">
    <property type="entry name" value="NAD(P)-bd_dom_sf"/>
</dbReference>
<dbReference type="GO" id="GO:0000166">
    <property type="term" value="F:nucleotide binding"/>
    <property type="evidence" value="ECO:0007669"/>
    <property type="project" value="InterPro"/>
</dbReference>
<dbReference type="Pfam" id="PF01408">
    <property type="entry name" value="GFO_IDH_MocA"/>
    <property type="match status" value="1"/>
</dbReference>
<dbReference type="SUPFAM" id="SSF51735">
    <property type="entry name" value="NAD(P)-binding Rossmann-fold domains"/>
    <property type="match status" value="1"/>
</dbReference>
<feature type="domain" description="Gfo/Idh/MocA-like oxidoreductase N-terminal" evidence="2">
    <location>
        <begin position="3"/>
        <end position="129"/>
    </location>
</feature>
<proteinExistence type="inferred from homology"/>
<dbReference type="SUPFAM" id="SSF55347">
    <property type="entry name" value="Glyceraldehyde-3-phosphate dehydrogenase-like, C-terminal domain"/>
    <property type="match status" value="1"/>
</dbReference>
<dbReference type="PANTHER" id="PTHR43377:SF2">
    <property type="entry name" value="BINDING ROSSMANN FOLD OXIDOREDUCTASE, PUTATIVE (AFU_ORTHOLOGUE AFUA_4G00560)-RELATED"/>
    <property type="match status" value="1"/>
</dbReference>
<dbReference type="RefSeq" id="WP_095714543.1">
    <property type="nucleotide sequence ID" value="NZ_JALAVZ010000014.1"/>
</dbReference>
<accession>A0A9Q4EJB3</accession>
<evidence type="ECO:0000313" key="4">
    <source>
        <dbReference type="EMBL" id="MCY9184846.1"/>
    </source>
</evidence>
<evidence type="ECO:0000313" key="5">
    <source>
        <dbReference type="Proteomes" id="UP001073053"/>
    </source>
</evidence>
<reference evidence="4" key="1">
    <citation type="submission" date="2022-02" db="EMBL/GenBank/DDBJ databases">
        <title>Crop Bioprotection Bacillus Genome Sequencing.</title>
        <authorList>
            <person name="Dunlap C."/>
        </authorList>
    </citation>
    <scope>NUCLEOTIDE SEQUENCE</scope>
    <source>
        <strain evidence="4">EC49O2N-C10</strain>
    </source>
</reference>
<evidence type="ECO:0000259" key="2">
    <source>
        <dbReference type="Pfam" id="PF01408"/>
    </source>
</evidence>
<sequence length="429" mass="48853">MKSIVICGLSSRALSMFIKPLLKLFSSTYEITGLLDADPKRFAVCKEAFPELAQVPEYKEEDFDNMMSVSKPDIVIVTGRDDTHVTYILRSLQWDTDVITEKPMVTTVQDAKRVLEAEAKSKGKVTVAFNYRYSPYHRKIKEMILEGKIGRVTSVDLNWYIDTYHGASYFKRWNRSRQFSGGLSVHKSTHHFDLVNWWLGQNPAEVFAYGELNYYGPDSEWNPLPEEDGRFCGTCRVKEKCHYYARWHPRASKASVKDDHLKADADQSSLYTAYRPDACIFDEEIDIEDTYVAAVKYDGGALLSYSITFSAPYEGYRLTINGTKGRIESNEFHEPSRIPFAFPEQTIEYYPLFESKQTIQVVKNEGGHGGGDPLLLADLFIGKDPLRQYDILAGAEAGAYSIALGEGIWRSVVEKKPIDIKQLFHMQNV</sequence>
<feature type="domain" description="Gfo/Idh/MocA-like oxidoreductase C-terminal" evidence="3">
    <location>
        <begin position="141"/>
        <end position="419"/>
    </location>
</feature>
<dbReference type="PANTHER" id="PTHR43377">
    <property type="entry name" value="BILIVERDIN REDUCTASE A"/>
    <property type="match status" value="1"/>
</dbReference>
<name>A0A9Q4EJB3_9BACI</name>
<protein>
    <submittedName>
        <fullName evidence="4">Gfo/Idh/MocA family oxidoreductase</fullName>
    </submittedName>
</protein>
<evidence type="ECO:0000259" key="3">
    <source>
        <dbReference type="Pfam" id="PF02894"/>
    </source>
</evidence>
<dbReference type="Gene3D" id="3.40.50.720">
    <property type="entry name" value="NAD(P)-binding Rossmann-like Domain"/>
    <property type="match status" value="1"/>
</dbReference>
<dbReference type="Proteomes" id="UP001073053">
    <property type="component" value="Unassembled WGS sequence"/>
</dbReference>
<dbReference type="InterPro" id="IPR051450">
    <property type="entry name" value="Gfo/Idh/MocA_Oxidoreductases"/>
</dbReference>
<dbReference type="Pfam" id="PF02894">
    <property type="entry name" value="GFO_IDH_MocA_C"/>
    <property type="match status" value="1"/>
</dbReference>